<protein>
    <submittedName>
        <fullName evidence="2">Uncharacterized protein</fullName>
    </submittedName>
</protein>
<dbReference type="Proteomes" id="UP001501532">
    <property type="component" value="Unassembled WGS sequence"/>
</dbReference>
<feature type="signal peptide" evidence="1">
    <location>
        <begin position="1"/>
        <end position="27"/>
    </location>
</feature>
<evidence type="ECO:0000313" key="2">
    <source>
        <dbReference type="EMBL" id="GAA3031517.1"/>
    </source>
</evidence>
<dbReference type="EMBL" id="BAAAUF010000010">
    <property type="protein sequence ID" value="GAA3031517.1"/>
    <property type="molecule type" value="Genomic_DNA"/>
</dbReference>
<reference evidence="3" key="1">
    <citation type="journal article" date="2019" name="Int. J. Syst. Evol. Microbiol.">
        <title>The Global Catalogue of Microorganisms (GCM) 10K type strain sequencing project: providing services to taxonomists for standard genome sequencing and annotation.</title>
        <authorList>
            <consortium name="The Broad Institute Genomics Platform"/>
            <consortium name="The Broad Institute Genome Sequencing Center for Infectious Disease"/>
            <person name="Wu L."/>
            <person name="Ma J."/>
        </authorList>
    </citation>
    <scope>NUCLEOTIDE SEQUENCE [LARGE SCALE GENOMIC DNA]</scope>
    <source>
        <strain evidence="3">JCM 9091</strain>
    </source>
</reference>
<name>A0ABP6L684_9ACTN</name>
<proteinExistence type="predicted"/>
<keyword evidence="1" id="KW-0732">Signal</keyword>
<comment type="caution">
    <text evidence="2">The sequence shown here is derived from an EMBL/GenBank/DDBJ whole genome shotgun (WGS) entry which is preliminary data.</text>
</comment>
<feature type="chain" id="PRO_5047124165" evidence="1">
    <location>
        <begin position="28"/>
        <end position="78"/>
    </location>
</feature>
<sequence length="78" mass="8081">MGSIKHRSLGAAVGTAVALACASPATAAGSGRGLQNGHEEVFRLLARSTQTTHRTARGYVHSVDINATDTDATVHLIR</sequence>
<dbReference type="PROSITE" id="PS51257">
    <property type="entry name" value="PROKAR_LIPOPROTEIN"/>
    <property type="match status" value="1"/>
</dbReference>
<organism evidence="2 3">
    <name type="scientific">Streptomyces glomeratus</name>
    <dbReference type="NCBI Taxonomy" id="284452"/>
    <lineage>
        <taxon>Bacteria</taxon>
        <taxon>Bacillati</taxon>
        <taxon>Actinomycetota</taxon>
        <taxon>Actinomycetes</taxon>
        <taxon>Kitasatosporales</taxon>
        <taxon>Streptomycetaceae</taxon>
        <taxon>Streptomyces</taxon>
    </lineage>
</organism>
<evidence type="ECO:0000256" key="1">
    <source>
        <dbReference type="SAM" id="SignalP"/>
    </source>
</evidence>
<keyword evidence="3" id="KW-1185">Reference proteome</keyword>
<dbReference type="RefSeq" id="WP_234513193.1">
    <property type="nucleotide sequence ID" value="NZ_BAAAUF010000010.1"/>
</dbReference>
<accession>A0ABP6L684</accession>
<gene>
    <name evidence="2" type="ORF">GCM10010448_11880</name>
</gene>
<evidence type="ECO:0000313" key="3">
    <source>
        <dbReference type="Proteomes" id="UP001501532"/>
    </source>
</evidence>